<dbReference type="RefSeq" id="WP_141318224.1">
    <property type="nucleotide sequence ID" value="NZ_BJLP01000004.1"/>
</dbReference>
<reference evidence="1 2" key="1">
    <citation type="submission" date="2019-06" db="EMBL/GenBank/DDBJ databases">
        <title>Whole genome shotgun sequence of Cellulomonas uda NBRC 3747.</title>
        <authorList>
            <person name="Hosoyama A."/>
            <person name="Uohara A."/>
            <person name="Ohji S."/>
            <person name="Ichikawa N."/>
        </authorList>
    </citation>
    <scope>NUCLEOTIDE SEQUENCE [LARGE SCALE GENOMIC DNA]</scope>
    <source>
        <strain evidence="1 2">NBRC 3747</strain>
    </source>
</reference>
<name>A0A4Y3K5Z5_CELUD</name>
<evidence type="ECO:0000313" key="2">
    <source>
        <dbReference type="Proteomes" id="UP000315842"/>
    </source>
</evidence>
<gene>
    <name evidence="1" type="ORF">CUD01_03630</name>
</gene>
<protein>
    <submittedName>
        <fullName evidence="1">Uncharacterized protein</fullName>
    </submittedName>
</protein>
<sequence>MTTATARRAPRLDAETVAELEAIDEAREAAYGALREAICRGVRAADLQAIHESIDAVDARVDALRRKVWPRYRGRLVVAVGVACLISPAGRSTRVVWTRPVVA</sequence>
<keyword evidence="2" id="KW-1185">Reference proteome</keyword>
<proteinExistence type="predicted"/>
<dbReference type="EMBL" id="BJLP01000004">
    <property type="protein sequence ID" value="GEA79919.1"/>
    <property type="molecule type" value="Genomic_DNA"/>
</dbReference>
<dbReference type="Proteomes" id="UP000315842">
    <property type="component" value="Unassembled WGS sequence"/>
</dbReference>
<evidence type="ECO:0000313" key="1">
    <source>
        <dbReference type="EMBL" id="GEA79919.1"/>
    </source>
</evidence>
<accession>A0A4Y3K5Z5</accession>
<comment type="caution">
    <text evidence="1">The sequence shown here is derived from an EMBL/GenBank/DDBJ whole genome shotgun (WGS) entry which is preliminary data.</text>
</comment>
<dbReference type="AlphaFoldDB" id="A0A4Y3K5Z5"/>
<organism evidence="1 2">
    <name type="scientific">Cellulomonas uda</name>
    <dbReference type="NCBI Taxonomy" id="1714"/>
    <lineage>
        <taxon>Bacteria</taxon>
        <taxon>Bacillati</taxon>
        <taxon>Actinomycetota</taxon>
        <taxon>Actinomycetes</taxon>
        <taxon>Micrococcales</taxon>
        <taxon>Cellulomonadaceae</taxon>
        <taxon>Cellulomonas</taxon>
    </lineage>
</organism>